<keyword evidence="9" id="KW-0645">Protease</keyword>
<dbReference type="InterPro" id="IPR036013">
    <property type="entry name" value="Band_7/SPFH_dom_sf"/>
</dbReference>
<dbReference type="SMART" id="SM00244">
    <property type="entry name" value="PHB"/>
    <property type="match status" value="1"/>
</dbReference>
<dbReference type="InterPro" id="IPR001972">
    <property type="entry name" value="Stomatin_HflK_fam"/>
</dbReference>
<dbReference type="Gene3D" id="3.30.479.30">
    <property type="entry name" value="Band 7 domain"/>
    <property type="match status" value="1"/>
</dbReference>
<dbReference type="InterPro" id="IPR001107">
    <property type="entry name" value="Band_7"/>
</dbReference>
<dbReference type="GO" id="GO:0008233">
    <property type="term" value="F:peptidase activity"/>
    <property type="evidence" value="ECO:0007669"/>
    <property type="project" value="UniProtKB-KW"/>
</dbReference>
<comment type="subcellular location">
    <subcellularLocation>
        <location evidence="1">Membrane</location>
    </subcellularLocation>
</comment>
<organism evidence="9 10">
    <name type="scientific">SAR324 cluster bacterium</name>
    <dbReference type="NCBI Taxonomy" id="2024889"/>
    <lineage>
        <taxon>Bacteria</taxon>
        <taxon>Deltaproteobacteria</taxon>
        <taxon>SAR324 cluster</taxon>
    </lineage>
</organism>
<evidence type="ECO:0000256" key="6">
    <source>
        <dbReference type="PIRNR" id="PIRNR005651"/>
    </source>
</evidence>
<keyword evidence="3 7" id="KW-0812">Transmembrane</keyword>
<dbReference type="GO" id="GO:0016020">
    <property type="term" value="C:membrane"/>
    <property type="evidence" value="ECO:0007669"/>
    <property type="project" value="UniProtKB-SubCell"/>
</dbReference>
<evidence type="ECO:0000256" key="1">
    <source>
        <dbReference type="ARBA" id="ARBA00004370"/>
    </source>
</evidence>
<dbReference type="PANTHER" id="PTHR42911">
    <property type="entry name" value="MODULATOR OF FTSH PROTEASE HFLC"/>
    <property type="match status" value="1"/>
</dbReference>
<proteinExistence type="inferred from homology"/>
<dbReference type="Pfam" id="PF01145">
    <property type="entry name" value="Band_7"/>
    <property type="match status" value="1"/>
</dbReference>
<evidence type="ECO:0000256" key="7">
    <source>
        <dbReference type="SAM" id="Phobius"/>
    </source>
</evidence>
<sequence length="284" mass="32714">MSGKLSKFGGIIILLAVGTIYLSTYIVDKTQYAIEILLGDPIDIVMEPGLNFKLPFVTRIIFMENRLQDYDADPGAVFTKDKKEMKVDTYSKWRVTEPLKFYETVRTTSGAHARLDDIIYSQTREVLGQHTLVEIVSGNRKEIREAITLRARKNAENYGIEILDVRIKRADLPEQNSQAVFGRMNAERRRQAKLYRSQGEEESLKIRSDADRERVEIIAEAKKINEETRGVADAKATKIYADAYQKDTDFFKFLRSHDVYRDSLQEGTTLLMDANSKFFKYLKD</sequence>
<evidence type="ECO:0000256" key="3">
    <source>
        <dbReference type="ARBA" id="ARBA00022692"/>
    </source>
</evidence>
<evidence type="ECO:0000256" key="5">
    <source>
        <dbReference type="ARBA" id="ARBA00023136"/>
    </source>
</evidence>
<dbReference type="PRINTS" id="PR00721">
    <property type="entry name" value="STOMATIN"/>
</dbReference>
<evidence type="ECO:0000256" key="2">
    <source>
        <dbReference type="ARBA" id="ARBA00007862"/>
    </source>
</evidence>
<dbReference type="NCBIfam" id="TIGR01932">
    <property type="entry name" value="hflC"/>
    <property type="match status" value="1"/>
</dbReference>
<keyword evidence="5 7" id="KW-0472">Membrane</keyword>
<dbReference type="GO" id="GO:0006508">
    <property type="term" value="P:proteolysis"/>
    <property type="evidence" value="ECO:0007669"/>
    <property type="project" value="UniProtKB-KW"/>
</dbReference>
<dbReference type="AlphaFoldDB" id="A0A432GB16"/>
<dbReference type="PIRSF" id="PIRSF005651">
    <property type="entry name" value="HflC"/>
    <property type="match status" value="1"/>
</dbReference>
<dbReference type="EMBL" id="QNZM01000145">
    <property type="protein sequence ID" value="RTZ80792.1"/>
    <property type="molecule type" value="Genomic_DNA"/>
</dbReference>
<comment type="function">
    <text evidence="6">HflC and HflK could regulate a protease.</text>
</comment>
<dbReference type="InterPro" id="IPR010200">
    <property type="entry name" value="HflC"/>
</dbReference>
<accession>A0A432GB16</accession>
<keyword evidence="4 7" id="KW-1133">Transmembrane helix</keyword>
<evidence type="ECO:0000313" key="9">
    <source>
        <dbReference type="EMBL" id="RTZ80792.1"/>
    </source>
</evidence>
<keyword evidence="9" id="KW-0378">Hydrolase</keyword>
<dbReference type="SUPFAM" id="SSF117892">
    <property type="entry name" value="Band 7/SPFH domain"/>
    <property type="match status" value="1"/>
</dbReference>
<evidence type="ECO:0000256" key="4">
    <source>
        <dbReference type="ARBA" id="ARBA00022989"/>
    </source>
</evidence>
<evidence type="ECO:0000313" key="10">
    <source>
        <dbReference type="Proteomes" id="UP000286732"/>
    </source>
</evidence>
<feature type="domain" description="Band 7" evidence="8">
    <location>
        <begin position="22"/>
        <end position="184"/>
    </location>
</feature>
<reference evidence="9 10" key="1">
    <citation type="submission" date="2018-06" db="EMBL/GenBank/DDBJ databases">
        <title>Combined omics and stable isotope probing to characterize newly discovered Mariana Back-Arc vent microbial communities.</title>
        <authorList>
            <person name="Trembath-Reichert E."/>
            <person name="Huber J.A."/>
        </authorList>
    </citation>
    <scope>NUCLEOTIDE SEQUENCE [LARGE SCALE GENOMIC DNA]</scope>
    <source>
        <strain evidence="9">MAG 63_2</strain>
    </source>
</reference>
<dbReference type="PANTHER" id="PTHR42911:SF1">
    <property type="entry name" value="MODULATOR OF FTSH PROTEASE HFLC"/>
    <property type="match status" value="1"/>
</dbReference>
<comment type="caution">
    <text evidence="9">The sequence shown here is derived from an EMBL/GenBank/DDBJ whole genome shotgun (WGS) entry which is preliminary data.</text>
</comment>
<evidence type="ECO:0000259" key="8">
    <source>
        <dbReference type="SMART" id="SM00244"/>
    </source>
</evidence>
<protein>
    <recommendedName>
        <fullName evidence="6">Protein HflC</fullName>
    </recommendedName>
</protein>
<comment type="similarity">
    <text evidence="2 6">Belongs to the band 7/mec-2 family. HflC subfamily.</text>
</comment>
<feature type="transmembrane region" description="Helical" evidence="7">
    <location>
        <begin position="7"/>
        <end position="27"/>
    </location>
</feature>
<name>A0A432GB16_9DELT</name>
<dbReference type="Proteomes" id="UP000286732">
    <property type="component" value="Unassembled WGS sequence"/>
</dbReference>
<dbReference type="CDD" id="cd03405">
    <property type="entry name" value="SPFH_HflC"/>
    <property type="match status" value="1"/>
</dbReference>
<gene>
    <name evidence="9" type="primary">hflC</name>
    <name evidence="9" type="ORF">DSY98_03765</name>
</gene>